<feature type="region of interest" description="Disordered" evidence="1">
    <location>
        <begin position="40"/>
        <end position="70"/>
    </location>
</feature>
<proteinExistence type="predicted"/>
<evidence type="ECO:0000313" key="3">
    <source>
        <dbReference type="EMBL" id="XIA18925.1"/>
    </source>
</evidence>
<accession>A0AB74UQZ5</accession>
<dbReference type="RefSeq" id="WP_395119886.1">
    <property type="nucleotide sequence ID" value="NZ_CP170721.1"/>
</dbReference>
<evidence type="ECO:0000259" key="2">
    <source>
        <dbReference type="Pfam" id="PF19263"/>
    </source>
</evidence>
<gene>
    <name evidence="3" type="ORF">ACFYG5_01930</name>
</gene>
<organism evidence="3">
    <name type="scientific">Rhodanobacter sp. FW102-FHT14D07</name>
    <dbReference type="NCBI Taxonomy" id="3351462"/>
    <lineage>
        <taxon>Bacteria</taxon>
        <taxon>Pseudomonadati</taxon>
        <taxon>Pseudomonadota</taxon>
        <taxon>Gammaproteobacteria</taxon>
        <taxon>Lysobacterales</taxon>
        <taxon>Rhodanobacteraceae</taxon>
        <taxon>Rhodanobacter</taxon>
    </lineage>
</organism>
<dbReference type="InterPro" id="IPR045455">
    <property type="entry name" value="NrS-1_pol-like_helicase"/>
</dbReference>
<name>A0AB74UQZ5_9GAMM</name>
<feature type="domain" description="NrS-1 polymerase-like helicase" evidence="2">
    <location>
        <begin position="262"/>
        <end position="359"/>
    </location>
</feature>
<dbReference type="InterPro" id="IPR027417">
    <property type="entry name" value="P-loop_NTPase"/>
</dbReference>
<feature type="region of interest" description="Disordered" evidence="1">
    <location>
        <begin position="1"/>
        <end position="25"/>
    </location>
</feature>
<dbReference type="EMBL" id="CP170721">
    <property type="protein sequence ID" value="XIA18925.1"/>
    <property type="molecule type" value="Genomic_DNA"/>
</dbReference>
<dbReference type="AlphaFoldDB" id="A0AB74UQZ5"/>
<dbReference type="Gene3D" id="3.40.50.300">
    <property type="entry name" value="P-loop containing nucleotide triphosphate hydrolases"/>
    <property type="match status" value="1"/>
</dbReference>
<evidence type="ECO:0000256" key="1">
    <source>
        <dbReference type="SAM" id="MobiDB-lite"/>
    </source>
</evidence>
<feature type="compositionally biased region" description="Basic and acidic residues" evidence="1">
    <location>
        <begin position="56"/>
        <end position="70"/>
    </location>
</feature>
<sequence>MESKSTSDTVAVNPPSPDPFDDGLDKLDFEEFWGRATVVPFEKKKATAPAPAPKRKAPEKPADPASKKRDVSLELQYARHMRSPTIRVGSVDPSGTGSDVRLWAFLNDEKGAHWRVMPTPEADAFQWLEMESPDRANPQRAASCVKATVLHLQKEGHVMPAANSRKPVIPILGAYLTIEPGTGVIRAKKPDPAEGMTYTVPARFDEGRVDEEGVYHPRAVDPRSHFGGYLDRFFPNPSARRLLQEAVGASLMAGCRERAWQLVGSGSNGKSTLLHILRALHPKTEAMDLSQLAEDKFALAKIIDATCVISTESTPNLGAQAEQKLKAIISRDPIQTRAGIGKDFITATPICTIFFAVNSPISWSDQTYGMSSKIGIVPFFEKVVRGSSEVVLDYHRQITEVPEEMAQVLDWALEGAAQVERQNGFSAAADMSDYADEVRKTTNPLYAWVCETDLCIRNDHETRKEAVYEHYVETLRAQGHHPVAASKFWPALDGILAERGQGERRERQPKAGGRKLPRTTNIYMSVAGMVQQHSCDGAKHCWTPEAEMAEEVRNSNAEGWDYEFGPRN</sequence>
<protein>
    <submittedName>
        <fullName evidence="3">DUF5906 domain-containing protein</fullName>
    </submittedName>
</protein>
<dbReference type="Pfam" id="PF19263">
    <property type="entry name" value="DUF5906"/>
    <property type="match status" value="1"/>
</dbReference>
<feature type="compositionally biased region" description="Polar residues" evidence="1">
    <location>
        <begin position="1"/>
        <end position="10"/>
    </location>
</feature>
<reference evidence="3" key="1">
    <citation type="submission" date="2024-10" db="EMBL/GenBank/DDBJ databases">
        <authorList>
            <person name="Lesea H.P."/>
            <person name="Kuehl J.V."/>
            <person name="Chandonia J.-M."/>
        </authorList>
    </citation>
    <scope>NUCLEOTIDE SEQUENCE</scope>
    <source>
        <strain evidence="3">FW102-FHT14D07</strain>
    </source>
</reference>